<dbReference type="AlphaFoldDB" id="A0A5J4L288"/>
<dbReference type="Pfam" id="PF01479">
    <property type="entry name" value="S4"/>
    <property type="match status" value="1"/>
</dbReference>
<organism evidence="8">
    <name type="scientific">hot springs metagenome</name>
    <dbReference type="NCBI Taxonomy" id="433727"/>
    <lineage>
        <taxon>unclassified sequences</taxon>
        <taxon>metagenomes</taxon>
        <taxon>ecological metagenomes</taxon>
    </lineage>
</organism>
<dbReference type="NCBIfam" id="NF003717">
    <property type="entry name" value="PRK05327.1"/>
    <property type="match status" value="1"/>
</dbReference>
<dbReference type="InterPro" id="IPR001912">
    <property type="entry name" value="Ribosomal_uS4_N"/>
</dbReference>
<comment type="similarity">
    <text evidence="1">Belongs to the universal ribosomal protein uS4 family.</text>
</comment>
<dbReference type="NCBIfam" id="TIGR01017">
    <property type="entry name" value="rpsD_bact"/>
    <property type="match status" value="1"/>
</dbReference>
<dbReference type="PANTHER" id="PTHR11831:SF4">
    <property type="entry name" value="SMALL RIBOSOMAL SUBUNIT PROTEIN US4M"/>
    <property type="match status" value="1"/>
</dbReference>
<dbReference type="GO" id="GO:0019843">
    <property type="term" value="F:rRNA binding"/>
    <property type="evidence" value="ECO:0007669"/>
    <property type="project" value="UniProtKB-KW"/>
</dbReference>
<evidence type="ECO:0000256" key="1">
    <source>
        <dbReference type="ARBA" id="ARBA00007465"/>
    </source>
</evidence>
<dbReference type="FunFam" id="1.10.1050.10:FF:000001">
    <property type="entry name" value="30S ribosomal protein S4"/>
    <property type="match status" value="1"/>
</dbReference>
<evidence type="ECO:0000256" key="4">
    <source>
        <dbReference type="ARBA" id="ARBA00022980"/>
    </source>
</evidence>
<dbReference type="InterPro" id="IPR022801">
    <property type="entry name" value="Ribosomal_uS4"/>
</dbReference>
<gene>
    <name evidence="8" type="ORF">A45J_0652</name>
</gene>
<evidence type="ECO:0000259" key="6">
    <source>
        <dbReference type="SMART" id="SM00363"/>
    </source>
</evidence>
<dbReference type="InterPro" id="IPR036986">
    <property type="entry name" value="S4_RNA-bd_sf"/>
</dbReference>
<keyword evidence="2" id="KW-0699">rRNA-binding</keyword>
<feature type="domain" description="RNA-binding S4" evidence="6">
    <location>
        <begin position="98"/>
        <end position="162"/>
    </location>
</feature>
<evidence type="ECO:0000259" key="7">
    <source>
        <dbReference type="SMART" id="SM01390"/>
    </source>
</evidence>
<evidence type="ECO:0000313" key="8">
    <source>
        <dbReference type="EMBL" id="GER92921.1"/>
    </source>
</evidence>
<keyword evidence="5" id="KW-0687">Ribonucleoprotein</keyword>
<dbReference type="GO" id="GO:0003735">
    <property type="term" value="F:structural constituent of ribosome"/>
    <property type="evidence" value="ECO:0007669"/>
    <property type="project" value="InterPro"/>
</dbReference>
<accession>A0A5J4L288</accession>
<dbReference type="HAMAP" id="MF_01306_B">
    <property type="entry name" value="Ribosomal_uS4_B"/>
    <property type="match status" value="1"/>
</dbReference>
<name>A0A5J4L288_9ZZZZ</name>
<dbReference type="InterPro" id="IPR005709">
    <property type="entry name" value="Ribosomal_uS4_bac-type"/>
</dbReference>
<dbReference type="SMART" id="SM01390">
    <property type="entry name" value="Ribosomal_S4"/>
    <property type="match status" value="1"/>
</dbReference>
<proteinExistence type="inferred from homology"/>
<sequence length="208" mass="24274">MARYTGALCRLCRREGEKLFLKGSRCYTDKCAVEKRKYAPGQHGQNKGKLSDYGIQLREKQKVRRIYGVMENQFRIYFKKASRMKGVTGEALLQLLERRLDNVVYRMGFSTNRREARQLVKHGHFLVNGRVVDIPSYLLKVGDVVEVRESSRQLMVITDSLSMAEHRGFPEWIEIDIHAMKGKFVRIPSREEIQLPVHEQLIVELYSK</sequence>
<dbReference type="FunFam" id="3.10.290.10:FF:000001">
    <property type="entry name" value="30S ribosomal protein S4"/>
    <property type="match status" value="1"/>
</dbReference>
<evidence type="ECO:0000256" key="5">
    <source>
        <dbReference type="ARBA" id="ARBA00023274"/>
    </source>
</evidence>
<dbReference type="PANTHER" id="PTHR11831">
    <property type="entry name" value="30S 40S RIBOSOMAL PROTEIN"/>
    <property type="match status" value="1"/>
</dbReference>
<protein>
    <submittedName>
        <fullName evidence="8">30S ribosomal protein S4</fullName>
    </submittedName>
</protein>
<dbReference type="Gene3D" id="3.10.290.10">
    <property type="entry name" value="RNA-binding S4 domain"/>
    <property type="match status" value="1"/>
</dbReference>
<evidence type="ECO:0000256" key="2">
    <source>
        <dbReference type="ARBA" id="ARBA00022730"/>
    </source>
</evidence>
<dbReference type="GO" id="GO:0042274">
    <property type="term" value="P:ribosomal small subunit biogenesis"/>
    <property type="evidence" value="ECO:0007669"/>
    <property type="project" value="TreeGrafter"/>
</dbReference>
<keyword evidence="3" id="KW-0694">RNA-binding</keyword>
<dbReference type="Pfam" id="PF00163">
    <property type="entry name" value="Ribosomal_S4"/>
    <property type="match status" value="1"/>
</dbReference>
<dbReference type="EMBL" id="BLAB01000001">
    <property type="protein sequence ID" value="GER92921.1"/>
    <property type="molecule type" value="Genomic_DNA"/>
</dbReference>
<dbReference type="SMART" id="SM00363">
    <property type="entry name" value="S4"/>
    <property type="match status" value="1"/>
</dbReference>
<feature type="domain" description="Small ribosomal subunit protein uS4 N-terminal" evidence="7">
    <location>
        <begin position="3"/>
        <end position="97"/>
    </location>
</feature>
<dbReference type="SUPFAM" id="SSF55174">
    <property type="entry name" value="Alpha-L RNA-binding motif"/>
    <property type="match status" value="1"/>
</dbReference>
<dbReference type="Gene3D" id="1.10.1050.10">
    <property type="entry name" value="Ribosomal Protein S4 Delta 41, Chain A, domain 1"/>
    <property type="match status" value="1"/>
</dbReference>
<dbReference type="GO" id="GO:0015935">
    <property type="term" value="C:small ribosomal subunit"/>
    <property type="evidence" value="ECO:0007669"/>
    <property type="project" value="InterPro"/>
</dbReference>
<comment type="caution">
    <text evidence="8">The sequence shown here is derived from an EMBL/GenBank/DDBJ whole genome shotgun (WGS) entry which is preliminary data.</text>
</comment>
<evidence type="ECO:0000256" key="3">
    <source>
        <dbReference type="ARBA" id="ARBA00022884"/>
    </source>
</evidence>
<dbReference type="InterPro" id="IPR002942">
    <property type="entry name" value="S4_RNA-bd"/>
</dbReference>
<dbReference type="GO" id="GO:0006412">
    <property type="term" value="P:translation"/>
    <property type="evidence" value="ECO:0007669"/>
    <property type="project" value="InterPro"/>
</dbReference>
<dbReference type="CDD" id="cd00165">
    <property type="entry name" value="S4"/>
    <property type="match status" value="1"/>
</dbReference>
<keyword evidence="4 8" id="KW-0689">Ribosomal protein</keyword>
<dbReference type="PROSITE" id="PS50889">
    <property type="entry name" value="S4"/>
    <property type="match status" value="1"/>
</dbReference>
<reference evidence="8" key="1">
    <citation type="submission" date="2019-10" db="EMBL/GenBank/DDBJ databases">
        <title>Metagenomic sequencing of thiosulfate-disproportionating enrichment culture.</title>
        <authorList>
            <person name="Umezawa K."/>
            <person name="Kojima H."/>
            <person name="Fukui M."/>
        </authorList>
    </citation>
    <scope>NUCLEOTIDE SEQUENCE</scope>
    <source>
        <strain evidence="8">45J</strain>
    </source>
</reference>